<comment type="caution">
    <text evidence="1">The sequence shown here is derived from an EMBL/GenBank/DDBJ whole genome shotgun (WGS) entry which is preliminary data.</text>
</comment>
<name>A0A9X3SHE1_9ACTN</name>
<accession>A0A9X3SHE1</accession>
<dbReference type="AlphaFoldDB" id="A0A9X3SHE1"/>
<keyword evidence="2" id="KW-1185">Reference proteome</keyword>
<protein>
    <submittedName>
        <fullName evidence="1">Uncharacterized protein</fullName>
    </submittedName>
</protein>
<reference evidence="1" key="1">
    <citation type="submission" date="2021-10" db="EMBL/GenBank/DDBJ databases">
        <title>Streptomonospora sp. nov., isolated from mangrove soil.</title>
        <authorList>
            <person name="Chen X."/>
            <person name="Ge X."/>
            <person name="Liu W."/>
        </authorList>
    </citation>
    <scope>NUCLEOTIDE SEQUENCE</scope>
    <source>
        <strain evidence="1">S1-112</strain>
    </source>
</reference>
<evidence type="ECO:0000313" key="2">
    <source>
        <dbReference type="Proteomes" id="UP001140076"/>
    </source>
</evidence>
<evidence type="ECO:0000313" key="1">
    <source>
        <dbReference type="EMBL" id="MDA0565169.1"/>
    </source>
</evidence>
<sequence>MPVYVLGDRPVRRPDDVHTLKISPVHEERRPWDGGRQRWSYELLRGDQLIFQGADLGSPPGRSADEIALHALIFLTLEPGDTDPEYFAGYTPEQREWCEQYAADLAMYTYDEYGTERRDLADFRIGQ</sequence>
<gene>
    <name evidence="1" type="ORF">LG943_12705</name>
</gene>
<dbReference type="EMBL" id="JAJAQC010000018">
    <property type="protein sequence ID" value="MDA0565169.1"/>
    <property type="molecule type" value="Genomic_DNA"/>
</dbReference>
<organism evidence="1 2">
    <name type="scientific">Streptomonospora mangrovi</name>
    <dbReference type="NCBI Taxonomy" id="2883123"/>
    <lineage>
        <taxon>Bacteria</taxon>
        <taxon>Bacillati</taxon>
        <taxon>Actinomycetota</taxon>
        <taxon>Actinomycetes</taxon>
        <taxon>Streptosporangiales</taxon>
        <taxon>Nocardiopsidaceae</taxon>
        <taxon>Streptomonospora</taxon>
    </lineage>
</organism>
<dbReference type="Proteomes" id="UP001140076">
    <property type="component" value="Unassembled WGS sequence"/>
</dbReference>
<proteinExistence type="predicted"/>
<dbReference type="RefSeq" id="WP_270072448.1">
    <property type="nucleotide sequence ID" value="NZ_JAJAQC010000018.1"/>
</dbReference>